<proteinExistence type="predicted"/>
<dbReference type="AlphaFoldDB" id="A0A844WAZ5"/>
<dbReference type="RefSeq" id="WP_160382152.1">
    <property type="nucleotide sequence ID" value="NZ_WNXQ01000003.1"/>
</dbReference>
<dbReference type="PIRSF" id="PIRSF033328">
    <property type="entry name" value="Phest_Mll4975"/>
    <property type="match status" value="1"/>
</dbReference>
<dbReference type="Gene3D" id="3.90.1140.10">
    <property type="entry name" value="Cyclic phosphodiesterase"/>
    <property type="match status" value="1"/>
</dbReference>
<gene>
    <name evidence="1" type="ORF">GLS40_07675</name>
</gene>
<dbReference type="Pfam" id="PF06299">
    <property type="entry name" value="DUF1045"/>
    <property type="match status" value="1"/>
</dbReference>
<dbReference type="Proteomes" id="UP000443843">
    <property type="component" value="Unassembled WGS sequence"/>
</dbReference>
<sequence length="229" mass="24603">MQQFARYAIYYAPEPGPLASFGAAWLGWDTAAGTEAPHPRIPGLPRPVAELTATPRKYGLHGTIKPPFRLATGSDAAMLEAEARALCARLAPIRMQGLELAALGGFLALKATGDPAPLEALAAACVEGLDRFRAPAPPEELARRRTSGLSARQEANLLQWGYPYVMEEFRFHITLTGRLPAPEAEATRAALAPILAPLLPEPFVITSLCLAGEDATGRFHLLDRYPLQG</sequence>
<evidence type="ECO:0000313" key="2">
    <source>
        <dbReference type="Proteomes" id="UP000443843"/>
    </source>
</evidence>
<organism evidence="1 2">
    <name type="scientific">Pseudooceanicola pacificus</name>
    <dbReference type="NCBI Taxonomy" id="2676438"/>
    <lineage>
        <taxon>Bacteria</taxon>
        <taxon>Pseudomonadati</taxon>
        <taxon>Pseudomonadota</taxon>
        <taxon>Alphaproteobacteria</taxon>
        <taxon>Rhodobacterales</taxon>
        <taxon>Paracoccaceae</taxon>
        <taxon>Pseudooceanicola</taxon>
    </lineage>
</organism>
<keyword evidence="2" id="KW-1185">Reference proteome</keyword>
<dbReference type="InterPro" id="IPR009389">
    <property type="entry name" value="DUF1045"/>
</dbReference>
<evidence type="ECO:0000313" key="1">
    <source>
        <dbReference type="EMBL" id="MWB77898.1"/>
    </source>
</evidence>
<comment type="caution">
    <text evidence="1">The sequence shown here is derived from an EMBL/GenBank/DDBJ whole genome shotgun (WGS) entry which is preliminary data.</text>
</comment>
<reference evidence="1 2" key="1">
    <citation type="submission" date="2019-11" db="EMBL/GenBank/DDBJ databases">
        <title>Pseudooceanicola pacifica sp. nov., isolated from deep-sea sediment of the Pacific Ocean.</title>
        <authorList>
            <person name="Lyu L."/>
        </authorList>
    </citation>
    <scope>NUCLEOTIDE SEQUENCE [LARGE SCALE GENOMIC DNA]</scope>
    <source>
        <strain evidence="1 2">216_PA32_1</strain>
    </source>
</reference>
<name>A0A844WAZ5_9RHOB</name>
<protein>
    <submittedName>
        <fullName evidence="1">DUF1045 domain-containing protein</fullName>
    </submittedName>
</protein>
<dbReference type="NCBIfam" id="TIGR03223">
    <property type="entry name" value="Phn_opern_protn"/>
    <property type="match status" value="1"/>
</dbReference>
<accession>A0A844WAZ5</accession>
<dbReference type="EMBL" id="WNXQ01000003">
    <property type="protein sequence ID" value="MWB77898.1"/>
    <property type="molecule type" value="Genomic_DNA"/>
</dbReference>